<evidence type="ECO:0000256" key="2">
    <source>
        <dbReference type="ARBA" id="ARBA00022448"/>
    </source>
</evidence>
<organism evidence="9 10">
    <name type="scientific">Naematelia encephala</name>
    <dbReference type="NCBI Taxonomy" id="71784"/>
    <lineage>
        <taxon>Eukaryota</taxon>
        <taxon>Fungi</taxon>
        <taxon>Dikarya</taxon>
        <taxon>Basidiomycota</taxon>
        <taxon>Agaricomycotina</taxon>
        <taxon>Tremellomycetes</taxon>
        <taxon>Tremellales</taxon>
        <taxon>Naemateliaceae</taxon>
        <taxon>Naematelia</taxon>
    </lineage>
</organism>
<sequence>MAEKTYDGNHGYEDHIVVNGHELAVPPAYQAPPKATWKGRIWDTFDAPPEERKLLLKLDAVLLLFGCLAWFCKTLDQGNLNTAFVSGMEEDLSMYANQLTTATTMWTVGYCIGQIPSNMVLLYVSPRWWIPSLELVWGLCTLLTYRVTHYRQLYALRFFVGLAESGMYPALHWILGSFYKPSELAKRASLLGTAAGLGSLFSSILQAAAYTNLDGVQSIAGWRWLFIIDAIITLPIAIMGYVFLPAVPGHRQSRPTFWLTQKDIDLAETRMLSVGREPPRGLSWKRVAKYATSWHFYLLPITYMAWDNSVKITAIMPFWLKNAKNPVQRGVSRRNILVLPVTATGIVAGWIGGWASDGVFRGRRWPPILFGALWTMIIAIILVNIPLYTDLRGHFALYYLSGIGTNFAGVYFSWINEICGTDASKRALILAMSNDASFVLQSIVPNFVWKQTDCKSIKPSHVRVLMASRRPKTNQGSLVYCCPESFPLGYDSGRSISS</sequence>
<dbReference type="InterPro" id="IPR036259">
    <property type="entry name" value="MFS_trans_sf"/>
</dbReference>
<evidence type="ECO:0000256" key="3">
    <source>
        <dbReference type="ARBA" id="ARBA00022692"/>
    </source>
</evidence>
<evidence type="ECO:0000313" key="10">
    <source>
        <dbReference type="Proteomes" id="UP000193986"/>
    </source>
</evidence>
<proteinExistence type="inferred from homology"/>
<evidence type="ECO:0000256" key="6">
    <source>
        <dbReference type="ARBA" id="ARBA00037968"/>
    </source>
</evidence>
<evidence type="ECO:0000256" key="4">
    <source>
        <dbReference type="ARBA" id="ARBA00022989"/>
    </source>
</evidence>
<name>A0A1Y2AZK5_9TREE</name>
<evidence type="ECO:0000256" key="5">
    <source>
        <dbReference type="ARBA" id="ARBA00023136"/>
    </source>
</evidence>
<dbReference type="GO" id="GO:0016020">
    <property type="term" value="C:membrane"/>
    <property type="evidence" value="ECO:0007669"/>
    <property type="project" value="UniProtKB-SubCell"/>
</dbReference>
<gene>
    <name evidence="9" type="ORF">BCR39DRAFT_536832</name>
</gene>
<dbReference type="EMBL" id="MCFC01000035">
    <property type="protein sequence ID" value="ORY27926.1"/>
    <property type="molecule type" value="Genomic_DNA"/>
</dbReference>
<accession>A0A1Y2AZK5</accession>
<dbReference type="Gene3D" id="1.20.1250.20">
    <property type="entry name" value="MFS general substrate transporter like domains"/>
    <property type="match status" value="1"/>
</dbReference>
<evidence type="ECO:0000256" key="1">
    <source>
        <dbReference type="ARBA" id="ARBA00004141"/>
    </source>
</evidence>
<feature type="transmembrane region" description="Helical" evidence="7">
    <location>
        <begin position="222"/>
        <end position="244"/>
    </location>
</feature>
<evidence type="ECO:0000256" key="7">
    <source>
        <dbReference type="SAM" id="Phobius"/>
    </source>
</evidence>
<dbReference type="InParanoid" id="A0A1Y2AZK5"/>
<dbReference type="FunFam" id="1.20.1250.20:FF:000065">
    <property type="entry name" value="Putative MFS pantothenate transporter"/>
    <property type="match status" value="1"/>
</dbReference>
<dbReference type="Proteomes" id="UP000193986">
    <property type="component" value="Unassembled WGS sequence"/>
</dbReference>
<dbReference type="PROSITE" id="PS50850">
    <property type="entry name" value="MFS"/>
    <property type="match status" value="1"/>
</dbReference>
<keyword evidence="5 7" id="KW-0472">Membrane</keyword>
<dbReference type="InterPro" id="IPR011701">
    <property type="entry name" value="MFS"/>
</dbReference>
<dbReference type="SUPFAM" id="SSF103473">
    <property type="entry name" value="MFS general substrate transporter"/>
    <property type="match status" value="1"/>
</dbReference>
<feature type="transmembrane region" description="Helical" evidence="7">
    <location>
        <begin position="368"/>
        <end position="388"/>
    </location>
</feature>
<keyword evidence="10" id="KW-1185">Reference proteome</keyword>
<protein>
    <submittedName>
        <fullName evidence="9">MFS general substrate transporter</fullName>
    </submittedName>
</protein>
<comment type="similarity">
    <text evidence="6">Belongs to the major facilitator superfamily. Allantoate permease family.</text>
</comment>
<feature type="transmembrane region" description="Helical" evidence="7">
    <location>
        <begin position="154"/>
        <end position="176"/>
    </location>
</feature>
<dbReference type="Pfam" id="PF07690">
    <property type="entry name" value="MFS_1"/>
    <property type="match status" value="1"/>
</dbReference>
<keyword evidence="3 7" id="KW-0812">Transmembrane</keyword>
<dbReference type="PANTHER" id="PTHR43791:SF39">
    <property type="entry name" value="TRANSPORTER LIZ1_SEO1, PUTATIVE (AFU_ORTHOLOGUE AFUA_3G00980)-RELATED"/>
    <property type="match status" value="1"/>
</dbReference>
<comment type="subcellular location">
    <subcellularLocation>
        <location evidence="1">Membrane</location>
        <topology evidence="1">Multi-pass membrane protein</topology>
    </subcellularLocation>
</comment>
<feature type="transmembrane region" description="Helical" evidence="7">
    <location>
        <begin position="395"/>
        <end position="414"/>
    </location>
</feature>
<keyword evidence="2" id="KW-0813">Transport</keyword>
<feature type="transmembrane region" description="Helical" evidence="7">
    <location>
        <begin position="336"/>
        <end position="356"/>
    </location>
</feature>
<dbReference type="GO" id="GO:0022857">
    <property type="term" value="F:transmembrane transporter activity"/>
    <property type="evidence" value="ECO:0007669"/>
    <property type="project" value="InterPro"/>
</dbReference>
<evidence type="ECO:0000259" key="8">
    <source>
        <dbReference type="PROSITE" id="PS50850"/>
    </source>
</evidence>
<dbReference type="AlphaFoldDB" id="A0A1Y2AZK5"/>
<dbReference type="InterPro" id="IPR020846">
    <property type="entry name" value="MFS_dom"/>
</dbReference>
<feature type="transmembrane region" description="Helical" evidence="7">
    <location>
        <begin position="188"/>
        <end position="210"/>
    </location>
</feature>
<keyword evidence="4 7" id="KW-1133">Transmembrane helix</keyword>
<comment type="caution">
    <text evidence="9">The sequence shown here is derived from an EMBL/GenBank/DDBJ whole genome shotgun (WGS) entry which is preliminary data.</text>
</comment>
<evidence type="ECO:0000313" key="9">
    <source>
        <dbReference type="EMBL" id="ORY27926.1"/>
    </source>
</evidence>
<reference evidence="9 10" key="1">
    <citation type="submission" date="2016-07" db="EMBL/GenBank/DDBJ databases">
        <title>Pervasive Adenine N6-methylation of Active Genes in Fungi.</title>
        <authorList>
            <consortium name="DOE Joint Genome Institute"/>
            <person name="Mondo S.J."/>
            <person name="Dannebaum R.O."/>
            <person name="Kuo R.C."/>
            <person name="Labutti K."/>
            <person name="Haridas S."/>
            <person name="Kuo A."/>
            <person name="Salamov A."/>
            <person name="Ahrendt S.R."/>
            <person name="Lipzen A."/>
            <person name="Sullivan W."/>
            <person name="Andreopoulos W.B."/>
            <person name="Clum A."/>
            <person name="Lindquist E."/>
            <person name="Daum C."/>
            <person name="Ramamoorthy G.K."/>
            <person name="Gryganskyi A."/>
            <person name="Culley D."/>
            <person name="Magnuson J.K."/>
            <person name="James T.Y."/>
            <person name="O'Malley M.A."/>
            <person name="Stajich J.E."/>
            <person name="Spatafora J.W."/>
            <person name="Visel A."/>
            <person name="Grigoriev I.V."/>
        </authorList>
    </citation>
    <scope>NUCLEOTIDE SEQUENCE [LARGE SCALE GENOMIC DNA]</scope>
    <source>
        <strain evidence="9 10">68-887.2</strain>
    </source>
</reference>
<dbReference type="PANTHER" id="PTHR43791">
    <property type="entry name" value="PERMEASE-RELATED"/>
    <property type="match status" value="1"/>
</dbReference>
<feature type="domain" description="Major facilitator superfamily (MFS) profile" evidence="8">
    <location>
        <begin position="62"/>
        <end position="498"/>
    </location>
</feature>
<dbReference type="OrthoDB" id="3639251at2759"/>